<dbReference type="Proteomes" id="UP000515154">
    <property type="component" value="Linkage group LG15"/>
</dbReference>
<organism evidence="12 13">
    <name type="scientific">Octopus sinensis</name>
    <name type="common">East Asian common octopus</name>
    <dbReference type="NCBI Taxonomy" id="2607531"/>
    <lineage>
        <taxon>Eukaryota</taxon>
        <taxon>Metazoa</taxon>
        <taxon>Spiralia</taxon>
        <taxon>Lophotrochozoa</taxon>
        <taxon>Mollusca</taxon>
        <taxon>Cephalopoda</taxon>
        <taxon>Coleoidea</taxon>
        <taxon>Octopodiformes</taxon>
        <taxon>Octopoda</taxon>
        <taxon>Incirrata</taxon>
        <taxon>Octopodidae</taxon>
        <taxon>Octopus</taxon>
    </lineage>
</organism>
<name>A0A6P7T7B1_9MOLL</name>
<dbReference type="GO" id="GO:0046872">
    <property type="term" value="F:metal ion binding"/>
    <property type="evidence" value="ECO:0007669"/>
    <property type="project" value="UniProtKB-KW"/>
</dbReference>
<keyword evidence="7" id="KW-0630">Potassium</keyword>
<feature type="region of interest" description="Disordered" evidence="10">
    <location>
        <begin position="189"/>
        <end position="229"/>
    </location>
</feature>
<feature type="compositionally biased region" description="Low complexity" evidence="10">
    <location>
        <begin position="190"/>
        <end position="229"/>
    </location>
</feature>
<keyword evidence="8" id="KW-0520">NAD</keyword>
<keyword evidence="9" id="KW-0413">Isomerase</keyword>
<evidence type="ECO:0000256" key="3">
    <source>
        <dbReference type="ARBA" id="ARBA00012228"/>
    </source>
</evidence>
<feature type="domain" description="YjeF N-terminal" evidence="11">
    <location>
        <begin position="1"/>
        <end position="172"/>
    </location>
</feature>
<gene>
    <name evidence="13" type="primary">LOC115219986</name>
</gene>
<evidence type="ECO:0000256" key="5">
    <source>
        <dbReference type="ARBA" id="ARBA00022741"/>
    </source>
</evidence>
<evidence type="ECO:0000256" key="2">
    <source>
        <dbReference type="ARBA" id="ARBA00000909"/>
    </source>
</evidence>
<keyword evidence="12" id="KW-1185">Reference proteome</keyword>
<keyword evidence="4" id="KW-0479">Metal-binding</keyword>
<dbReference type="Gene3D" id="3.40.50.10260">
    <property type="entry name" value="YjeF N-terminal domain"/>
    <property type="match status" value="1"/>
</dbReference>
<dbReference type="InterPro" id="IPR004443">
    <property type="entry name" value="YjeF_N_dom"/>
</dbReference>
<dbReference type="GO" id="GO:0000166">
    <property type="term" value="F:nucleotide binding"/>
    <property type="evidence" value="ECO:0007669"/>
    <property type="project" value="UniProtKB-KW"/>
</dbReference>
<protein>
    <recommendedName>
        <fullName evidence="3">NAD(P)H-hydrate epimerase</fullName>
        <ecNumber evidence="3">5.1.99.6</ecNumber>
    </recommendedName>
</protein>
<dbReference type="RefSeq" id="XP_029646147.1">
    <property type="nucleotide sequence ID" value="XM_029790287.2"/>
</dbReference>
<dbReference type="GO" id="GO:0005739">
    <property type="term" value="C:mitochondrion"/>
    <property type="evidence" value="ECO:0007669"/>
    <property type="project" value="TreeGrafter"/>
</dbReference>
<keyword evidence="6" id="KW-0521">NADP</keyword>
<dbReference type="InterPro" id="IPR032976">
    <property type="entry name" value="YJEFN_prot_NAXE-like"/>
</dbReference>
<evidence type="ECO:0000256" key="7">
    <source>
        <dbReference type="ARBA" id="ARBA00022958"/>
    </source>
</evidence>
<evidence type="ECO:0000313" key="12">
    <source>
        <dbReference type="Proteomes" id="UP000515154"/>
    </source>
</evidence>
<proteinExistence type="predicted"/>
<evidence type="ECO:0000256" key="8">
    <source>
        <dbReference type="ARBA" id="ARBA00023027"/>
    </source>
</evidence>
<evidence type="ECO:0000313" key="13">
    <source>
        <dbReference type="RefSeq" id="XP_029646147.1"/>
    </source>
</evidence>
<dbReference type="Pfam" id="PF03853">
    <property type="entry name" value="YjeF_N"/>
    <property type="match status" value="1"/>
</dbReference>
<evidence type="ECO:0000256" key="9">
    <source>
        <dbReference type="ARBA" id="ARBA00023235"/>
    </source>
</evidence>
<dbReference type="PANTHER" id="PTHR13232:SF10">
    <property type="entry name" value="NAD(P)H-HYDRATE EPIMERASE"/>
    <property type="match status" value="1"/>
</dbReference>
<evidence type="ECO:0000259" key="11">
    <source>
        <dbReference type="PROSITE" id="PS51385"/>
    </source>
</evidence>
<reference evidence="13" key="1">
    <citation type="submission" date="2025-08" db="UniProtKB">
        <authorList>
            <consortium name="RefSeq"/>
        </authorList>
    </citation>
    <scope>IDENTIFICATION</scope>
</reference>
<evidence type="ECO:0000256" key="1">
    <source>
        <dbReference type="ARBA" id="ARBA00000013"/>
    </source>
</evidence>
<accession>A0A6P7T7B1</accession>
<evidence type="ECO:0000256" key="4">
    <source>
        <dbReference type="ARBA" id="ARBA00022723"/>
    </source>
</evidence>
<dbReference type="SUPFAM" id="SSF64153">
    <property type="entry name" value="YjeF N-terminal domain-like"/>
    <property type="match status" value="1"/>
</dbReference>
<dbReference type="KEGG" id="osn:115219986"/>
<evidence type="ECO:0000256" key="10">
    <source>
        <dbReference type="SAM" id="MobiDB-lite"/>
    </source>
</evidence>
<dbReference type="InterPro" id="IPR036652">
    <property type="entry name" value="YjeF_N_dom_sf"/>
</dbReference>
<comment type="catalytic activity">
    <reaction evidence="1">
        <text>(6R)-NADHX = (6S)-NADHX</text>
        <dbReference type="Rhea" id="RHEA:32215"/>
        <dbReference type="ChEBI" id="CHEBI:64074"/>
        <dbReference type="ChEBI" id="CHEBI:64075"/>
        <dbReference type="EC" id="5.1.99.6"/>
    </reaction>
</comment>
<dbReference type="GO" id="GO:0052856">
    <property type="term" value="F:NAD(P)HX epimerase activity"/>
    <property type="evidence" value="ECO:0007669"/>
    <property type="project" value="UniProtKB-EC"/>
</dbReference>
<sequence length="229" mass="25270">MSRDNGAILVCCGPDNNGGHGLVCARHLKHFGYKPSIFYPKTSNQQIFENLRLQCERMDMPFLSFFPSEPHLIDSAYNLVVDAIYGSCHKERITGDFASVLETLKKIENPLVSLDIPSGWDIENGCSDGLQPSMLISLTCPKLCARHFQGQHHYLGGRYIPRTLELRYELNLPQYAGIDCTVELKTQHQSTTHNTSATTTTTTTSSSTTTTTTTNTTNTNTNTTASSAS</sequence>
<comment type="catalytic activity">
    <reaction evidence="2">
        <text>(6R)-NADPHX = (6S)-NADPHX</text>
        <dbReference type="Rhea" id="RHEA:32227"/>
        <dbReference type="ChEBI" id="CHEBI:64076"/>
        <dbReference type="ChEBI" id="CHEBI:64077"/>
        <dbReference type="EC" id="5.1.99.6"/>
    </reaction>
</comment>
<keyword evidence="5" id="KW-0547">Nucleotide-binding</keyword>
<dbReference type="AlphaFoldDB" id="A0A6P7T7B1"/>
<dbReference type="PANTHER" id="PTHR13232">
    <property type="entry name" value="NAD(P)H-HYDRATE EPIMERASE"/>
    <property type="match status" value="1"/>
</dbReference>
<evidence type="ECO:0000256" key="6">
    <source>
        <dbReference type="ARBA" id="ARBA00022857"/>
    </source>
</evidence>
<dbReference type="EC" id="5.1.99.6" evidence="3"/>
<dbReference type="PROSITE" id="PS51385">
    <property type="entry name" value="YJEF_N"/>
    <property type="match status" value="1"/>
</dbReference>
<dbReference type="NCBIfam" id="TIGR00197">
    <property type="entry name" value="yjeF_nterm"/>
    <property type="match status" value="1"/>
</dbReference>